<reference evidence="2 3" key="1">
    <citation type="journal article" date="2023" name="Plants (Basel)">
        <title>Bridging the Gap: Combining Genomics and Transcriptomics Approaches to Understand Stylosanthes scabra, an Orphan Legume from the Brazilian Caatinga.</title>
        <authorList>
            <person name="Ferreira-Neto J.R.C."/>
            <person name="da Silva M.D."/>
            <person name="Binneck E."/>
            <person name="de Melo N.F."/>
            <person name="da Silva R.H."/>
            <person name="de Melo A.L.T.M."/>
            <person name="Pandolfi V."/>
            <person name="Bustamante F.O."/>
            <person name="Brasileiro-Vidal A.C."/>
            <person name="Benko-Iseppon A.M."/>
        </authorList>
    </citation>
    <scope>NUCLEOTIDE SEQUENCE [LARGE SCALE GENOMIC DNA]</scope>
    <source>
        <tissue evidence="2">Leaves</tissue>
    </source>
</reference>
<proteinExistence type="predicted"/>
<comment type="caution">
    <text evidence="2">The sequence shown here is derived from an EMBL/GenBank/DDBJ whole genome shotgun (WGS) entry which is preliminary data.</text>
</comment>
<keyword evidence="3" id="KW-1185">Reference proteome</keyword>
<feature type="region of interest" description="Disordered" evidence="1">
    <location>
        <begin position="178"/>
        <end position="206"/>
    </location>
</feature>
<feature type="region of interest" description="Disordered" evidence="1">
    <location>
        <begin position="81"/>
        <end position="165"/>
    </location>
</feature>
<evidence type="ECO:0000313" key="2">
    <source>
        <dbReference type="EMBL" id="MED6221831.1"/>
    </source>
</evidence>
<organism evidence="2 3">
    <name type="scientific">Stylosanthes scabra</name>
    <dbReference type="NCBI Taxonomy" id="79078"/>
    <lineage>
        <taxon>Eukaryota</taxon>
        <taxon>Viridiplantae</taxon>
        <taxon>Streptophyta</taxon>
        <taxon>Embryophyta</taxon>
        <taxon>Tracheophyta</taxon>
        <taxon>Spermatophyta</taxon>
        <taxon>Magnoliopsida</taxon>
        <taxon>eudicotyledons</taxon>
        <taxon>Gunneridae</taxon>
        <taxon>Pentapetalae</taxon>
        <taxon>rosids</taxon>
        <taxon>fabids</taxon>
        <taxon>Fabales</taxon>
        <taxon>Fabaceae</taxon>
        <taxon>Papilionoideae</taxon>
        <taxon>50 kb inversion clade</taxon>
        <taxon>dalbergioids sensu lato</taxon>
        <taxon>Dalbergieae</taxon>
        <taxon>Pterocarpus clade</taxon>
        <taxon>Stylosanthes</taxon>
    </lineage>
</organism>
<dbReference type="Proteomes" id="UP001341840">
    <property type="component" value="Unassembled WGS sequence"/>
</dbReference>
<protein>
    <submittedName>
        <fullName evidence="2">Uncharacterized protein</fullName>
    </submittedName>
</protein>
<feature type="compositionally biased region" description="Polar residues" evidence="1">
    <location>
        <begin position="148"/>
        <end position="165"/>
    </location>
</feature>
<feature type="compositionally biased region" description="Basic residues" evidence="1">
    <location>
        <begin position="178"/>
        <end position="187"/>
    </location>
</feature>
<accession>A0ABU6ZIQ2</accession>
<evidence type="ECO:0000256" key="1">
    <source>
        <dbReference type="SAM" id="MobiDB-lite"/>
    </source>
</evidence>
<name>A0ABU6ZIQ2_9FABA</name>
<dbReference type="EMBL" id="JASCZI010272351">
    <property type="protein sequence ID" value="MED6221831.1"/>
    <property type="molecule type" value="Genomic_DNA"/>
</dbReference>
<feature type="compositionally biased region" description="Polar residues" evidence="1">
    <location>
        <begin position="24"/>
        <end position="35"/>
    </location>
</feature>
<gene>
    <name evidence="2" type="ORF">PIB30_058432</name>
</gene>
<sequence length="206" mass="22298">MSTAAPLRPHSLHHLPPSTGAAIESNTTASSSSPHRATIATHTTSHAILAAAMRRFSRCNTPLSLSLSFSDFSLVLTPSHQATAHRPLPIAHRRPQATTTLGFPSPTIARSHHSFSLSHTHSHTSHRHASRSASHQPAVASRRRPNKADSQSTRSQPSHSKPFTSRNLCSGVFVIAAHPRHSRSHRRSAVEGPPGPSFQPQRRLSI</sequence>
<evidence type="ECO:0000313" key="3">
    <source>
        <dbReference type="Proteomes" id="UP001341840"/>
    </source>
</evidence>
<feature type="compositionally biased region" description="Low complexity" evidence="1">
    <location>
        <begin position="1"/>
        <end position="18"/>
    </location>
</feature>
<feature type="compositionally biased region" description="Basic residues" evidence="1">
    <location>
        <begin position="120"/>
        <end position="130"/>
    </location>
</feature>
<feature type="region of interest" description="Disordered" evidence="1">
    <location>
        <begin position="1"/>
        <end position="35"/>
    </location>
</feature>